<feature type="domain" description="Peptidase M13 C-terminal" evidence="9">
    <location>
        <begin position="474"/>
        <end position="668"/>
    </location>
</feature>
<dbReference type="Gene3D" id="3.40.390.10">
    <property type="entry name" value="Collagenase (Catalytic Domain)"/>
    <property type="match status" value="1"/>
</dbReference>
<dbReference type="Gene3D" id="1.10.1380.10">
    <property type="entry name" value="Neutral endopeptidase , domain2"/>
    <property type="match status" value="1"/>
</dbReference>
<dbReference type="SUPFAM" id="SSF55486">
    <property type="entry name" value="Metalloproteases ('zincins'), catalytic domain"/>
    <property type="match status" value="1"/>
</dbReference>
<dbReference type="Pfam" id="PF01431">
    <property type="entry name" value="Peptidase_M13"/>
    <property type="match status" value="1"/>
</dbReference>
<evidence type="ECO:0000256" key="4">
    <source>
        <dbReference type="ARBA" id="ARBA00022723"/>
    </source>
</evidence>
<evidence type="ECO:0000256" key="3">
    <source>
        <dbReference type="ARBA" id="ARBA00022670"/>
    </source>
</evidence>
<keyword evidence="8" id="KW-0732">Signal</keyword>
<feature type="domain" description="Peptidase M13 N-terminal" evidence="10">
    <location>
        <begin position="44"/>
        <end position="419"/>
    </location>
</feature>
<dbReference type="InterPro" id="IPR042089">
    <property type="entry name" value="Peptidase_M13_dom_2"/>
</dbReference>
<dbReference type="InterPro" id="IPR018497">
    <property type="entry name" value="Peptidase_M13_C"/>
</dbReference>
<keyword evidence="7" id="KW-0482">Metalloprotease</keyword>
<keyword evidence="3" id="KW-0645">Protease</keyword>
<dbReference type="InterPro" id="IPR008753">
    <property type="entry name" value="Peptidase_M13_N"/>
</dbReference>
<feature type="signal peptide" evidence="8">
    <location>
        <begin position="1"/>
        <end position="19"/>
    </location>
</feature>
<evidence type="ECO:0000259" key="10">
    <source>
        <dbReference type="Pfam" id="PF05649"/>
    </source>
</evidence>
<name>A0ABV6RQV6_9GAMM</name>
<protein>
    <submittedName>
        <fullName evidence="11">M13 family metallopeptidase</fullName>
    </submittedName>
</protein>
<evidence type="ECO:0000256" key="8">
    <source>
        <dbReference type="SAM" id="SignalP"/>
    </source>
</evidence>
<evidence type="ECO:0000256" key="7">
    <source>
        <dbReference type="ARBA" id="ARBA00023049"/>
    </source>
</evidence>
<dbReference type="RefSeq" id="WP_386669276.1">
    <property type="nucleotide sequence ID" value="NZ_JBHLTG010000003.1"/>
</dbReference>
<dbReference type="InterPro" id="IPR000718">
    <property type="entry name" value="Peptidase_M13"/>
</dbReference>
<dbReference type="PRINTS" id="PR00786">
    <property type="entry name" value="NEPRILYSIN"/>
</dbReference>
<evidence type="ECO:0000313" key="11">
    <source>
        <dbReference type="EMBL" id="MFC0678969.1"/>
    </source>
</evidence>
<comment type="caution">
    <text evidence="11">The sequence shown here is derived from an EMBL/GenBank/DDBJ whole genome shotgun (WGS) entry which is preliminary data.</text>
</comment>
<feature type="chain" id="PRO_5046240868" evidence="8">
    <location>
        <begin position="20"/>
        <end position="672"/>
    </location>
</feature>
<keyword evidence="4" id="KW-0479">Metal-binding</keyword>
<evidence type="ECO:0000256" key="2">
    <source>
        <dbReference type="ARBA" id="ARBA00007357"/>
    </source>
</evidence>
<evidence type="ECO:0000256" key="6">
    <source>
        <dbReference type="ARBA" id="ARBA00022833"/>
    </source>
</evidence>
<accession>A0ABV6RQV6</accession>
<keyword evidence="6" id="KW-0862">Zinc</keyword>
<evidence type="ECO:0000313" key="12">
    <source>
        <dbReference type="Proteomes" id="UP001589896"/>
    </source>
</evidence>
<evidence type="ECO:0000259" key="9">
    <source>
        <dbReference type="Pfam" id="PF01431"/>
    </source>
</evidence>
<dbReference type="PANTHER" id="PTHR11733:SF167">
    <property type="entry name" value="FI17812P1-RELATED"/>
    <property type="match status" value="1"/>
</dbReference>
<comment type="cofactor">
    <cofactor evidence="1">
        <name>Zn(2+)</name>
        <dbReference type="ChEBI" id="CHEBI:29105"/>
    </cofactor>
</comment>
<organism evidence="11 12">
    <name type="scientific">Lysobacter korlensis</name>
    <dbReference type="NCBI Taxonomy" id="553636"/>
    <lineage>
        <taxon>Bacteria</taxon>
        <taxon>Pseudomonadati</taxon>
        <taxon>Pseudomonadota</taxon>
        <taxon>Gammaproteobacteria</taxon>
        <taxon>Lysobacterales</taxon>
        <taxon>Lysobacteraceae</taxon>
        <taxon>Lysobacter</taxon>
    </lineage>
</organism>
<dbReference type="PROSITE" id="PS51885">
    <property type="entry name" value="NEPRILYSIN"/>
    <property type="match status" value="1"/>
</dbReference>
<dbReference type="Pfam" id="PF05649">
    <property type="entry name" value="Peptidase_M13_N"/>
    <property type="match status" value="1"/>
</dbReference>
<comment type="similarity">
    <text evidence="2">Belongs to the peptidase M13 family.</text>
</comment>
<dbReference type="InterPro" id="IPR024079">
    <property type="entry name" value="MetalloPept_cat_dom_sf"/>
</dbReference>
<dbReference type="Proteomes" id="UP001589896">
    <property type="component" value="Unassembled WGS sequence"/>
</dbReference>
<keyword evidence="12" id="KW-1185">Reference proteome</keyword>
<dbReference type="EMBL" id="JBHLTG010000003">
    <property type="protein sequence ID" value="MFC0678969.1"/>
    <property type="molecule type" value="Genomic_DNA"/>
</dbReference>
<dbReference type="CDD" id="cd08662">
    <property type="entry name" value="M13"/>
    <property type="match status" value="1"/>
</dbReference>
<sequence>MTPRPLACALALSLIAALAAPDADAQKRRGSKAKAKAPEISAECSDFYSAANADWLKTNTPPENSGSTSALEQLTTRARQQQVDLLNSSMSSPQGNVQKLLGDFWASGLDEAAVERDGAQPIAPLLTRINAIRRTKDIAPAIAALHQVGIPVAFNFGADVDLRDLDRHIGYFSQGGLGLPDPAFYTRTDPETRELLGQYNSYVQQILALTGTPKDQVAAQAQQVIDLETRIAQASRPLSELRDPRANYAQVPVAGLGKQYKRLQLDAFLKAQGVSDDSVSIANPELFAQLDTLVDRLKPEQWKTYLRWRVGDAMAPYLSKAWRDAHFAFRGRTLAGASEPAPRQQQVLDAINLAAGPMLGREYVGRYVPPAARARAEEVAKQVRDALAASIERDPRLGAQAKAEARAKLADLRIEVGAPRRDLDYTVQPMGRGSFGGNMLIASTWHHREEMKRIGRGNADRRWDVLPQQPALTYDLPHNRLIITAAMLQPPVLDTTQPPAAHYGSLGALVGHELSHAIDHRGRLVDSKGKVRDWWTPQDVAAWQQLGNRVVSQYGAHGYPELTGVNVNGTLTRDINIADLAGVEAAWAAYQTAQPDADTASKQAFYRAWAGLWPQQLSADVAAQRAASSAHTPGKWRTNGPLMNQPGFGEAFDCKAGTPMQLTAEQQVRLWP</sequence>
<evidence type="ECO:0000256" key="1">
    <source>
        <dbReference type="ARBA" id="ARBA00001947"/>
    </source>
</evidence>
<gene>
    <name evidence="11" type="ORF">ACFFGH_14075</name>
</gene>
<evidence type="ECO:0000256" key="5">
    <source>
        <dbReference type="ARBA" id="ARBA00022801"/>
    </source>
</evidence>
<dbReference type="PANTHER" id="PTHR11733">
    <property type="entry name" value="ZINC METALLOPROTEASE FAMILY M13 NEPRILYSIN-RELATED"/>
    <property type="match status" value="1"/>
</dbReference>
<keyword evidence="5" id="KW-0378">Hydrolase</keyword>
<proteinExistence type="inferred from homology"/>
<reference evidence="11 12" key="1">
    <citation type="submission" date="2024-09" db="EMBL/GenBank/DDBJ databases">
        <authorList>
            <person name="Sun Q."/>
            <person name="Mori K."/>
        </authorList>
    </citation>
    <scope>NUCLEOTIDE SEQUENCE [LARGE SCALE GENOMIC DNA]</scope>
    <source>
        <strain evidence="11 12">KCTC 23076</strain>
    </source>
</reference>